<keyword evidence="3" id="KW-1185">Reference proteome</keyword>
<dbReference type="RefSeq" id="WP_089020621.1">
    <property type="nucleotide sequence ID" value="NZ_LT607412.1"/>
</dbReference>
<dbReference type="SUPFAM" id="SSF82607">
    <property type="entry name" value="YbaB-like"/>
    <property type="match status" value="1"/>
</dbReference>
<organism evidence="2 3">
    <name type="scientific">Micromonospora coriariae</name>
    <dbReference type="NCBI Taxonomy" id="285665"/>
    <lineage>
        <taxon>Bacteria</taxon>
        <taxon>Bacillati</taxon>
        <taxon>Actinomycetota</taxon>
        <taxon>Actinomycetes</taxon>
        <taxon>Micromonosporales</taxon>
        <taxon>Micromonosporaceae</taxon>
        <taxon>Micromonospora</taxon>
    </lineage>
</organism>
<name>A0A1C4XK34_9ACTN</name>
<dbReference type="Gene3D" id="3.30.1310.10">
    <property type="entry name" value="Nucleoid-associated protein YbaB-like domain"/>
    <property type="match status" value="1"/>
</dbReference>
<evidence type="ECO:0000313" key="3">
    <source>
        <dbReference type="Proteomes" id="UP000198243"/>
    </source>
</evidence>
<dbReference type="Proteomes" id="UP000198243">
    <property type="component" value="Chromosome I"/>
</dbReference>
<gene>
    <name evidence="2" type="ORF">GA0070607_5374</name>
</gene>
<accession>A0A1C4XK34</accession>
<reference evidence="3" key="1">
    <citation type="submission" date="2016-06" db="EMBL/GenBank/DDBJ databases">
        <authorList>
            <person name="Varghese N."/>
            <person name="Submissions Spin"/>
        </authorList>
    </citation>
    <scope>NUCLEOTIDE SEQUENCE [LARGE SCALE GENOMIC DNA]</scope>
    <source>
        <strain evidence="3">DSM 44875</strain>
    </source>
</reference>
<dbReference type="InterPro" id="IPR036894">
    <property type="entry name" value="YbaB-like_sf"/>
</dbReference>
<dbReference type="AlphaFoldDB" id="A0A1C4XK34"/>
<feature type="region of interest" description="Disordered" evidence="1">
    <location>
        <begin position="25"/>
        <end position="45"/>
    </location>
</feature>
<evidence type="ECO:0008006" key="4">
    <source>
        <dbReference type="Google" id="ProtNLM"/>
    </source>
</evidence>
<sequence length="140" mass="14527">MAADPVSGDFTRMLDATMQALGAVSAPAAGADGEPAEPPAGEAADGQVRAELGPDGRLRSLWVEPRLMRLGSEELTEHITTAVNAAIDAMRGATTPPQAGDLSQLREQLAEVRDSAVPRLGSFLAALTEAQDRLARGGPR</sequence>
<proteinExistence type="predicted"/>
<dbReference type="EMBL" id="LT607412">
    <property type="protein sequence ID" value="SCF08794.1"/>
    <property type="molecule type" value="Genomic_DNA"/>
</dbReference>
<protein>
    <recommendedName>
        <fullName evidence="4">YbaB/EbfC DNA-binding family protein</fullName>
    </recommendedName>
</protein>
<evidence type="ECO:0000256" key="1">
    <source>
        <dbReference type="SAM" id="MobiDB-lite"/>
    </source>
</evidence>
<evidence type="ECO:0000313" key="2">
    <source>
        <dbReference type="EMBL" id="SCF08794.1"/>
    </source>
</evidence>
<dbReference type="OrthoDB" id="3829223at2"/>